<evidence type="ECO:0000313" key="1">
    <source>
        <dbReference type="EMBL" id="MBC2883134.1"/>
    </source>
</evidence>
<name>A0A842JDK6_9BACT</name>
<dbReference type="EMBL" id="JACLZK010000002">
    <property type="protein sequence ID" value="MBC2883134.1"/>
    <property type="molecule type" value="Genomic_DNA"/>
</dbReference>
<protein>
    <submittedName>
        <fullName evidence="1">Uncharacterized protein</fullName>
    </submittedName>
</protein>
<reference evidence="1 2" key="1">
    <citation type="submission" date="2020-08" db="EMBL/GenBank/DDBJ databases">
        <title>Complete genome and description of Campylobacter massiliensis Marseille-Q3452 sp. nov.</title>
        <authorList>
            <person name="Antezack A."/>
        </authorList>
    </citation>
    <scope>NUCLEOTIDE SEQUENCE [LARGE SCALE GENOMIC DNA]</scope>
    <source>
        <strain evidence="1 2">Marseille-Q3452</strain>
    </source>
</reference>
<keyword evidence="2" id="KW-1185">Reference proteome</keyword>
<proteinExistence type="predicted"/>
<gene>
    <name evidence="1" type="ORF">H7R39_07680</name>
</gene>
<dbReference type="Proteomes" id="UP000552683">
    <property type="component" value="Unassembled WGS sequence"/>
</dbReference>
<evidence type="ECO:0000313" key="2">
    <source>
        <dbReference type="Proteomes" id="UP000552683"/>
    </source>
</evidence>
<organism evidence="1 2">
    <name type="scientific">Campylobacter massiliensis</name>
    <dbReference type="NCBI Taxonomy" id="2762557"/>
    <lineage>
        <taxon>Bacteria</taxon>
        <taxon>Pseudomonadati</taxon>
        <taxon>Campylobacterota</taxon>
        <taxon>Epsilonproteobacteria</taxon>
        <taxon>Campylobacterales</taxon>
        <taxon>Campylobacteraceae</taxon>
        <taxon>Campylobacter</taxon>
    </lineage>
</organism>
<dbReference type="AlphaFoldDB" id="A0A842JDK6"/>
<sequence>MAMWINVKDIADGAKFYAGAAIKIMSTPCGIEEGNFIPEGGLVYLVSDNASDKSYFNCVCLSAGEEGNVICRLEREGNCVLESEIKRMFESKLQEVFVSKSIEIAVI</sequence>
<comment type="caution">
    <text evidence="1">The sequence shown here is derived from an EMBL/GenBank/DDBJ whole genome shotgun (WGS) entry which is preliminary data.</text>
</comment>
<accession>A0A842JDK6</accession>
<dbReference type="RefSeq" id="WP_185898695.1">
    <property type="nucleotide sequence ID" value="NZ_JACLZK010000002.1"/>
</dbReference>